<dbReference type="GO" id="GO:0000226">
    <property type="term" value="P:microtubule cytoskeleton organization"/>
    <property type="evidence" value="ECO:0007669"/>
    <property type="project" value="TreeGrafter"/>
</dbReference>
<reference evidence="1 2" key="1">
    <citation type="submission" date="2023-11" db="EMBL/GenBank/DDBJ databases">
        <title>Halocaridina rubra genome assembly.</title>
        <authorList>
            <person name="Smith C."/>
        </authorList>
    </citation>
    <scope>NUCLEOTIDE SEQUENCE [LARGE SCALE GENOMIC DNA]</scope>
    <source>
        <strain evidence="1">EP-1</strain>
        <tissue evidence="1">Whole</tissue>
    </source>
</reference>
<evidence type="ECO:0000313" key="2">
    <source>
        <dbReference type="Proteomes" id="UP001381693"/>
    </source>
</evidence>
<dbReference type="Gene3D" id="1.25.10.10">
    <property type="entry name" value="Leucine-rich Repeat Variant"/>
    <property type="match status" value="1"/>
</dbReference>
<accession>A0AAN9AAY3</accession>
<name>A0AAN9AAY3_HALRR</name>
<dbReference type="PANTHER" id="PTHR21567">
    <property type="entry name" value="CLASP"/>
    <property type="match status" value="1"/>
</dbReference>
<proteinExistence type="predicted"/>
<feature type="non-terminal residue" evidence="1">
    <location>
        <position position="1"/>
    </location>
</feature>
<dbReference type="PANTHER" id="PTHR21567:SF87">
    <property type="entry name" value="CRESCERIN-LIKE PROTEIN CHE-12"/>
    <property type="match status" value="1"/>
</dbReference>
<protein>
    <submittedName>
        <fullName evidence="1">Uncharacterized protein</fullName>
    </submittedName>
</protein>
<dbReference type="EMBL" id="JAXCGZ010009503">
    <property type="protein sequence ID" value="KAK7076957.1"/>
    <property type="molecule type" value="Genomic_DNA"/>
</dbReference>
<feature type="non-terminal residue" evidence="1">
    <location>
        <position position="117"/>
    </location>
</feature>
<organism evidence="1 2">
    <name type="scientific">Halocaridina rubra</name>
    <name type="common">Hawaiian red shrimp</name>
    <dbReference type="NCBI Taxonomy" id="373956"/>
    <lineage>
        <taxon>Eukaryota</taxon>
        <taxon>Metazoa</taxon>
        <taxon>Ecdysozoa</taxon>
        <taxon>Arthropoda</taxon>
        <taxon>Crustacea</taxon>
        <taxon>Multicrustacea</taxon>
        <taxon>Malacostraca</taxon>
        <taxon>Eumalacostraca</taxon>
        <taxon>Eucarida</taxon>
        <taxon>Decapoda</taxon>
        <taxon>Pleocyemata</taxon>
        <taxon>Caridea</taxon>
        <taxon>Atyoidea</taxon>
        <taxon>Atyidae</taxon>
        <taxon>Halocaridina</taxon>
    </lineage>
</organism>
<dbReference type="GO" id="GO:0005881">
    <property type="term" value="C:cytoplasmic microtubule"/>
    <property type="evidence" value="ECO:0007669"/>
    <property type="project" value="TreeGrafter"/>
</dbReference>
<dbReference type="AlphaFoldDB" id="A0AAN9AAY3"/>
<comment type="caution">
    <text evidence="1">The sequence shown here is derived from an EMBL/GenBank/DDBJ whole genome shotgun (WGS) entry which is preliminary data.</text>
</comment>
<dbReference type="Proteomes" id="UP001381693">
    <property type="component" value="Unassembled WGS sequence"/>
</dbReference>
<sequence>HKNALVRTTVARLLAYEVQRLGASRVLSGQKDITDRILPAAVKLAQEGSLETRKYAKQIFHMLITQGDFDSTLKKHVTPNDIRNIQKFLDNLTGEGRSIHESARSKFSVGGSRYTRS</sequence>
<dbReference type="InterPro" id="IPR011989">
    <property type="entry name" value="ARM-like"/>
</dbReference>
<gene>
    <name evidence="1" type="ORF">SK128_018053</name>
</gene>
<dbReference type="GO" id="GO:0008017">
    <property type="term" value="F:microtubule binding"/>
    <property type="evidence" value="ECO:0007669"/>
    <property type="project" value="TreeGrafter"/>
</dbReference>
<evidence type="ECO:0000313" key="1">
    <source>
        <dbReference type="EMBL" id="KAK7076957.1"/>
    </source>
</evidence>
<keyword evidence="2" id="KW-1185">Reference proteome</keyword>